<proteinExistence type="inferred from homology"/>
<reference evidence="9 10" key="1">
    <citation type="submission" date="2021-06" db="EMBL/GenBank/DDBJ databases">
        <title>Differences between aerobic and microaerobic xylene degrading microbial communities.</title>
        <authorList>
            <person name="Banerjee S."/>
            <person name="Tancsics A."/>
        </authorList>
    </citation>
    <scope>NUCLEOTIDE SEQUENCE [LARGE SCALE GENOMIC DNA]</scope>
    <source>
        <strain evidence="9 10">MAP12</strain>
    </source>
</reference>
<dbReference type="NCBIfam" id="TIGR01844">
    <property type="entry name" value="type_I_sec_TolC"/>
    <property type="match status" value="1"/>
</dbReference>
<dbReference type="Proteomes" id="UP000813068">
    <property type="component" value="Unassembled WGS sequence"/>
</dbReference>
<comment type="similarity">
    <text evidence="2">Belongs to the outer membrane factor (OMF) (TC 1.B.17) family.</text>
</comment>
<evidence type="ECO:0000256" key="8">
    <source>
        <dbReference type="SAM" id="Coils"/>
    </source>
</evidence>
<dbReference type="PANTHER" id="PTHR30026:SF20">
    <property type="entry name" value="OUTER MEMBRANE PROTEIN TOLC"/>
    <property type="match status" value="1"/>
</dbReference>
<evidence type="ECO:0000313" key="9">
    <source>
        <dbReference type="EMBL" id="MBV2133604.1"/>
    </source>
</evidence>
<gene>
    <name evidence="9" type="ORF">KRX52_12455</name>
</gene>
<evidence type="ECO:0000256" key="1">
    <source>
        <dbReference type="ARBA" id="ARBA00004442"/>
    </source>
</evidence>
<comment type="caution">
    <text evidence="9">The sequence shown here is derived from an EMBL/GenBank/DDBJ whole genome shotgun (WGS) entry which is preliminary data.</text>
</comment>
<evidence type="ECO:0000313" key="10">
    <source>
        <dbReference type="Proteomes" id="UP000813068"/>
    </source>
</evidence>
<dbReference type="Pfam" id="PF02321">
    <property type="entry name" value="OEP"/>
    <property type="match status" value="2"/>
</dbReference>
<evidence type="ECO:0000256" key="4">
    <source>
        <dbReference type="ARBA" id="ARBA00022452"/>
    </source>
</evidence>
<keyword evidence="8" id="KW-0175">Coiled coil</keyword>
<keyword evidence="7" id="KW-0998">Cell outer membrane</keyword>
<keyword evidence="6" id="KW-0472">Membrane</keyword>
<feature type="coiled-coil region" evidence="8">
    <location>
        <begin position="328"/>
        <end position="387"/>
    </location>
</feature>
<evidence type="ECO:0000256" key="5">
    <source>
        <dbReference type="ARBA" id="ARBA00022692"/>
    </source>
</evidence>
<dbReference type="EMBL" id="JAHRGL010000030">
    <property type="protein sequence ID" value="MBV2133604.1"/>
    <property type="molecule type" value="Genomic_DNA"/>
</dbReference>
<evidence type="ECO:0000256" key="2">
    <source>
        <dbReference type="ARBA" id="ARBA00007613"/>
    </source>
</evidence>
<organism evidence="9 10">
    <name type="scientific">Geopseudomonas aromaticivorans</name>
    <dbReference type="NCBI Taxonomy" id="2849492"/>
    <lineage>
        <taxon>Bacteria</taxon>
        <taxon>Pseudomonadati</taxon>
        <taxon>Pseudomonadota</taxon>
        <taxon>Gammaproteobacteria</taxon>
        <taxon>Pseudomonadales</taxon>
        <taxon>Pseudomonadaceae</taxon>
        <taxon>Geopseudomonas</taxon>
    </lineage>
</organism>
<dbReference type="InterPro" id="IPR010130">
    <property type="entry name" value="T1SS_OMP_TolC"/>
</dbReference>
<protein>
    <submittedName>
        <fullName evidence="9">TolC family outer membrane protein</fullName>
    </submittedName>
</protein>
<dbReference type="PANTHER" id="PTHR30026">
    <property type="entry name" value="OUTER MEMBRANE PROTEIN TOLC"/>
    <property type="match status" value="1"/>
</dbReference>
<feature type="coiled-coil region" evidence="8">
    <location>
        <begin position="123"/>
        <end position="171"/>
    </location>
</feature>
<keyword evidence="3" id="KW-0813">Transport</keyword>
<name>A0ABS6MXQ5_9GAMM</name>
<evidence type="ECO:0000256" key="7">
    <source>
        <dbReference type="ARBA" id="ARBA00023237"/>
    </source>
</evidence>
<sequence>MVCSAFGGHACAQDPGDGPAVEPPAQALEFERTGVVDLWQLFQEAAQEDPRILAARARSQSAAWRQREAYGQLLPQVAASGSYNRTLQEYDVARRFYNGERYSLGVSQVLYDPEVWHNYRRFNELAQQQAAEYEASLEESTVDLVERYFMALAAEDELDLVAAELRATQRNQERINALYARQLAMVTDVLEVSARVDGLAAQVIEARNRVEISREALSELVGRPIVERLKRIGPAPQFHMPPQDKTYWVTLAAESNPVLRARQKAVDAAQASLRQAKAGHLPTVTLNLNGQRSDIGYENSIAPRTDTYVANLGVQIPIYSGGSTSARVSSMYEDLMTAEHELEAARRQVSRETRSAFNDMEAGLSKISALRKALVSAEKSRTAAERAFGLGVMNAVDVLDTVKEEYAARRDLLKSQYDFIMSVTVLRRWSGTLAADDVRQANAWLIEPPVR</sequence>
<dbReference type="InterPro" id="IPR003423">
    <property type="entry name" value="OMP_efflux"/>
</dbReference>
<keyword evidence="10" id="KW-1185">Reference proteome</keyword>
<accession>A0ABS6MXQ5</accession>
<evidence type="ECO:0000256" key="6">
    <source>
        <dbReference type="ARBA" id="ARBA00023136"/>
    </source>
</evidence>
<comment type="subcellular location">
    <subcellularLocation>
        <location evidence="1">Cell outer membrane</location>
    </subcellularLocation>
</comment>
<keyword evidence="4" id="KW-1134">Transmembrane beta strand</keyword>
<keyword evidence="5" id="KW-0812">Transmembrane</keyword>
<dbReference type="InterPro" id="IPR051906">
    <property type="entry name" value="TolC-like"/>
</dbReference>
<evidence type="ECO:0000256" key="3">
    <source>
        <dbReference type="ARBA" id="ARBA00022448"/>
    </source>
</evidence>